<dbReference type="PANTHER" id="PTHR12138:SF152">
    <property type="entry name" value="C2H2-TYPE DOMAIN-CONTAINING PROTEIN"/>
    <property type="match status" value="1"/>
</dbReference>
<dbReference type="PANTHER" id="PTHR12138">
    <property type="entry name" value="PRIMATE-EXPANDED PROTEIN FAMILY"/>
    <property type="match status" value="1"/>
</dbReference>
<feature type="transmembrane region" description="Helical" evidence="1">
    <location>
        <begin position="45"/>
        <end position="72"/>
    </location>
</feature>
<dbReference type="InParanoid" id="A0A5F7ZC63"/>
<evidence type="ECO:0000256" key="1">
    <source>
        <dbReference type="SAM" id="Phobius"/>
    </source>
</evidence>
<evidence type="ECO:0000313" key="3">
    <source>
        <dbReference type="Proteomes" id="UP000006718"/>
    </source>
</evidence>
<dbReference type="Proteomes" id="UP000006718">
    <property type="component" value="Chromosome 15"/>
</dbReference>
<reference evidence="2" key="4">
    <citation type="submission" date="2025-09" db="UniProtKB">
        <authorList>
            <consortium name="Ensembl"/>
        </authorList>
    </citation>
    <scope>IDENTIFICATION</scope>
    <source>
        <strain evidence="2">17573</strain>
    </source>
</reference>
<dbReference type="GeneTree" id="ENSGT01120000271815"/>
<reference evidence="2" key="2">
    <citation type="submission" date="2019-01" db="EMBL/GenBank/DDBJ databases">
        <authorList>
            <person name="Graves T."/>
            <person name="Eichler E.E."/>
            <person name="Wilson R.K."/>
        </authorList>
    </citation>
    <scope>NUCLEOTIDE SEQUENCE [LARGE SCALE GENOMIC DNA]</scope>
    <source>
        <strain evidence="2">17573</strain>
    </source>
</reference>
<name>A0A5F7ZC63_MACMU</name>
<keyword evidence="3" id="KW-1185">Reference proteome</keyword>
<reference evidence="3" key="1">
    <citation type="journal article" date="2007" name="Science">
        <title>Evolutionary and biomedical insights from the rhesus macaque genome.</title>
        <authorList>
            <person name="Gibbs R.A."/>
            <person name="Rogers J."/>
            <person name="Katze M.G."/>
            <person name="Bumgarner R."/>
            <person name="Weinstock G.M."/>
            <person name="Mardis E.R."/>
            <person name="Remington K.A."/>
            <person name="Strausberg R.L."/>
            <person name="Venter J.C."/>
            <person name="Wilson R.K."/>
            <person name="Batzer M.A."/>
            <person name="Bustamante C.D."/>
            <person name="Eichler E.E."/>
            <person name="Hahn M.W."/>
            <person name="Hardison R.C."/>
            <person name="Makova K.D."/>
            <person name="Miller W."/>
            <person name="Milosavljevic A."/>
            <person name="Palermo R.E."/>
            <person name="Siepel A."/>
            <person name="Sikela J.M."/>
            <person name="Attaway T."/>
            <person name="Bell S."/>
            <person name="Bernard K.E."/>
            <person name="Buhay C.J."/>
            <person name="Chandrabose M.N."/>
            <person name="Dao M."/>
            <person name="Davis C."/>
            <person name="Delehaunty K.D."/>
            <person name="Ding Y."/>
            <person name="Dinh H.H."/>
            <person name="Dugan-Rocha S."/>
            <person name="Fulton L.A."/>
            <person name="Gabisi R.A."/>
            <person name="Garner T.T."/>
            <person name="Godfrey J."/>
            <person name="Hawes A.C."/>
            <person name="Hernandez J."/>
            <person name="Hines S."/>
            <person name="Holder M."/>
            <person name="Hume J."/>
            <person name="Jhangiani S.N."/>
            <person name="Joshi V."/>
            <person name="Khan Z.M."/>
            <person name="Kirkness E.F."/>
            <person name="Cree A."/>
            <person name="Fowler R.G."/>
            <person name="Lee S."/>
            <person name="Lewis L.R."/>
            <person name="Li Z."/>
            <person name="Liu Y.-S."/>
            <person name="Moore S.M."/>
            <person name="Muzny D."/>
            <person name="Nazareth L.V."/>
            <person name="Ngo D.N."/>
            <person name="Okwuonu G.O."/>
            <person name="Pai G."/>
            <person name="Parker D."/>
            <person name="Paul H.A."/>
            <person name="Pfannkoch C."/>
            <person name="Pohl C.S."/>
            <person name="Rogers Y.-H.C."/>
            <person name="Ruiz S.J."/>
            <person name="Sabo A."/>
            <person name="Santibanez J."/>
            <person name="Schneider B.W."/>
            <person name="Smith S.M."/>
            <person name="Sodergren E."/>
            <person name="Svatek A.F."/>
            <person name="Utterback T.R."/>
            <person name="Vattathil S."/>
            <person name="Warren W."/>
            <person name="White C.S."/>
            <person name="Chinwalla A.T."/>
            <person name="Feng Y."/>
            <person name="Halpern A.L."/>
            <person name="Hillier L.W."/>
            <person name="Huang X."/>
            <person name="Minx P."/>
            <person name="Nelson J.O."/>
            <person name="Pepin K.H."/>
            <person name="Qin X."/>
            <person name="Sutton G.G."/>
            <person name="Venter E."/>
            <person name="Walenz B.P."/>
            <person name="Wallis J.W."/>
            <person name="Worley K.C."/>
            <person name="Yang S.-P."/>
            <person name="Jones S.M."/>
            <person name="Marra M.A."/>
            <person name="Rocchi M."/>
            <person name="Schein J.E."/>
            <person name="Baertsch R."/>
            <person name="Clarke L."/>
            <person name="Csuros M."/>
            <person name="Glasscock J."/>
            <person name="Harris R.A."/>
            <person name="Havlak P."/>
            <person name="Jackson A.R."/>
            <person name="Jiang H."/>
            <person name="Liu Y."/>
            <person name="Messina D.N."/>
            <person name="Shen Y."/>
            <person name="Song H.X.-Z."/>
            <person name="Wylie T."/>
            <person name="Zhang L."/>
            <person name="Birney E."/>
            <person name="Han K."/>
            <person name="Konkel M.K."/>
            <person name="Lee J."/>
            <person name="Smit A.F.A."/>
            <person name="Ullmer B."/>
            <person name="Wang H."/>
            <person name="Xing J."/>
            <person name="Burhans R."/>
            <person name="Cheng Z."/>
            <person name="Karro J.E."/>
            <person name="Ma J."/>
            <person name="Raney B."/>
            <person name="She X."/>
            <person name="Cox M.J."/>
            <person name="Demuth J.P."/>
            <person name="Dumas L.J."/>
            <person name="Han S.-G."/>
            <person name="Hopkins J."/>
            <person name="Karimpour-Fard A."/>
            <person name="Kim Y.H."/>
            <person name="Pollack J.R."/>
            <person name="Vinar T."/>
            <person name="Addo-Quaye C."/>
            <person name="Degenhardt J."/>
            <person name="Denby A."/>
            <person name="Hubisz M.J."/>
            <person name="Indap A."/>
            <person name="Kosiol C."/>
            <person name="Lahn B.T."/>
            <person name="Lawson H.A."/>
            <person name="Marklein A."/>
            <person name="Nielsen R."/>
            <person name="Vallender E.J."/>
            <person name="Clark A.G."/>
            <person name="Ferguson B."/>
            <person name="Hernandez R.D."/>
            <person name="Hirani K."/>
            <person name="Kehrer-Sawatzki H."/>
            <person name="Kolb J."/>
            <person name="Patil S."/>
            <person name="Pu L.-L."/>
            <person name="Ren Y."/>
            <person name="Smith D.G."/>
            <person name="Wheeler D.A."/>
            <person name="Schenck I."/>
            <person name="Ball E.V."/>
            <person name="Chen R."/>
            <person name="Cooper D.N."/>
            <person name="Giardine B."/>
            <person name="Hsu F."/>
            <person name="Kent W.J."/>
            <person name="Lesk A."/>
            <person name="Nelson D.L."/>
            <person name="O'brien W.E."/>
            <person name="Pruefer K."/>
            <person name="Stenson P.D."/>
            <person name="Wallace J.C."/>
            <person name="Ke H."/>
            <person name="Liu X.-M."/>
            <person name="Wang P."/>
            <person name="Xiang A.P."/>
            <person name="Yang F."/>
            <person name="Barber G.P."/>
            <person name="Haussler D."/>
            <person name="Karolchik D."/>
            <person name="Kern A.D."/>
            <person name="Kuhn R.M."/>
            <person name="Smith K.E."/>
            <person name="Zwieg A.S."/>
        </authorList>
    </citation>
    <scope>NUCLEOTIDE SEQUENCE [LARGE SCALE GENOMIC DNA]</scope>
    <source>
        <strain evidence="3">17573</strain>
    </source>
</reference>
<organism evidence="2 3">
    <name type="scientific">Macaca mulatta</name>
    <name type="common">Rhesus macaque</name>
    <dbReference type="NCBI Taxonomy" id="9544"/>
    <lineage>
        <taxon>Eukaryota</taxon>
        <taxon>Metazoa</taxon>
        <taxon>Chordata</taxon>
        <taxon>Craniata</taxon>
        <taxon>Vertebrata</taxon>
        <taxon>Euteleostomi</taxon>
        <taxon>Mammalia</taxon>
        <taxon>Eutheria</taxon>
        <taxon>Euarchontoglires</taxon>
        <taxon>Primates</taxon>
        <taxon>Haplorrhini</taxon>
        <taxon>Catarrhini</taxon>
        <taxon>Cercopithecidae</taxon>
        <taxon>Cercopithecinae</taxon>
        <taxon>Macaca</taxon>
    </lineage>
</organism>
<keyword evidence="1" id="KW-1133">Transmembrane helix</keyword>
<dbReference type="Ensembl" id="ENSMMUT00000088895.1">
    <property type="protein sequence ID" value="ENSMMUP00000063197.1"/>
    <property type="gene ID" value="ENSMMUG00000061789.1"/>
</dbReference>
<dbReference type="VEuPathDB" id="HostDB:ENSMMUG00000061789"/>
<evidence type="ECO:0000313" key="2">
    <source>
        <dbReference type="Ensembl" id="ENSMMUP00000063197.1"/>
    </source>
</evidence>
<proteinExistence type="predicted"/>
<keyword evidence="1" id="KW-0472">Membrane</keyword>
<dbReference type="PRINTS" id="PR02045">
    <property type="entry name" value="F138DOMAIN"/>
</dbReference>
<reference evidence="2" key="3">
    <citation type="submission" date="2025-08" db="UniProtKB">
        <authorList>
            <consortium name="Ensembl"/>
        </authorList>
    </citation>
    <scope>IDENTIFICATION</scope>
    <source>
        <strain evidence="2">17573</strain>
    </source>
</reference>
<protein>
    <submittedName>
        <fullName evidence="2">Uncharacterized protein</fullName>
    </submittedName>
</protein>
<keyword evidence="1" id="KW-0812">Transmembrane</keyword>
<accession>A0A5F7ZC63</accession>
<sequence>MVACGVVSQRRQWPDRGVTVAHRIEVHIPTALAQLSSSPYLYHHLIVIILIIILIFFITIVLITLFLIFFIVTIQRQSPASPGPLPHPPLSWVEFPVQSLAPLPFLLLMFPELPLDCALQILPCFLGLTWTFWLIFQPPGHCEPQKRCCVRGLLEGGSRDPLWTQMEHERTYLFQVLHVVSATLYKHVHLSAYLYMKPMSGPSNSHGPLDVTGMLPCSHYFFFFFLRWNLALLLRLECNGMISAHCNLHLLGSNDSSVSASQVAGITGVHHHTQLIFVFLVEMGFCHVGQAGLELLTPGDPPASASQSAGITGVSHCAWPLTCFFHVPLDIFTLLQHYNEYVHLFLFFHLFFLKLLSQSRVRTNFIIKK</sequence>
<dbReference type="AlphaFoldDB" id="A0A5F7ZC63"/>